<dbReference type="Proteomes" id="UP000019849">
    <property type="component" value="Unassembled WGS sequence"/>
</dbReference>
<dbReference type="InterPro" id="IPR029062">
    <property type="entry name" value="Class_I_gatase-like"/>
</dbReference>
<dbReference type="GO" id="GO:0003700">
    <property type="term" value="F:DNA-binding transcription factor activity"/>
    <property type="evidence" value="ECO:0007669"/>
    <property type="project" value="InterPro"/>
</dbReference>
<dbReference type="PANTHER" id="PTHR43130:SF3">
    <property type="entry name" value="HTH-TYPE TRANSCRIPTIONAL REGULATOR RV1931C"/>
    <property type="match status" value="1"/>
</dbReference>
<comment type="caution">
    <text evidence="5">The sequence shown here is derived from an EMBL/GenBank/DDBJ whole genome shotgun (WGS) entry which is preliminary data.</text>
</comment>
<keyword evidence="3" id="KW-0804">Transcription</keyword>
<dbReference type="RefSeq" id="WP_035024667.1">
    <property type="nucleotide sequence ID" value="NZ_KK073881.1"/>
</dbReference>
<evidence type="ECO:0000256" key="1">
    <source>
        <dbReference type="ARBA" id="ARBA00023015"/>
    </source>
</evidence>
<dbReference type="Pfam" id="PF01965">
    <property type="entry name" value="DJ-1_PfpI"/>
    <property type="match status" value="1"/>
</dbReference>
<dbReference type="SMART" id="SM00342">
    <property type="entry name" value="HTH_ARAC"/>
    <property type="match status" value="1"/>
</dbReference>
<dbReference type="HOGENOM" id="CLU_000445_59_0_5"/>
<dbReference type="PROSITE" id="PS00041">
    <property type="entry name" value="HTH_ARAC_FAMILY_1"/>
    <property type="match status" value="1"/>
</dbReference>
<dbReference type="SUPFAM" id="SSF52317">
    <property type="entry name" value="Class I glutamine amidotransferase-like"/>
    <property type="match status" value="1"/>
</dbReference>
<dbReference type="CDD" id="cd03136">
    <property type="entry name" value="GATase1_AraC_ArgR_like"/>
    <property type="match status" value="1"/>
</dbReference>
<dbReference type="Gene3D" id="1.10.10.60">
    <property type="entry name" value="Homeodomain-like"/>
    <property type="match status" value="2"/>
</dbReference>
<dbReference type="Pfam" id="PF12833">
    <property type="entry name" value="HTH_18"/>
    <property type="match status" value="1"/>
</dbReference>
<evidence type="ECO:0000256" key="2">
    <source>
        <dbReference type="ARBA" id="ARBA00023125"/>
    </source>
</evidence>
<dbReference type="InterPro" id="IPR009057">
    <property type="entry name" value="Homeodomain-like_sf"/>
</dbReference>
<feature type="domain" description="HTH araC/xylS-type" evidence="4">
    <location>
        <begin position="228"/>
        <end position="326"/>
    </location>
</feature>
<name>A0A011TYP7_9HYPH</name>
<dbReference type="eggNOG" id="COG4977">
    <property type="taxonomic scope" value="Bacteria"/>
</dbReference>
<dbReference type="OrthoDB" id="9793422at2"/>
<dbReference type="InterPro" id="IPR002818">
    <property type="entry name" value="DJ-1/PfpI"/>
</dbReference>
<dbReference type="Gene3D" id="3.40.50.880">
    <property type="match status" value="1"/>
</dbReference>
<dbReference type="InterPro" id="IPR020449">
    <property type="entry name" value="Tscrpt_reg_AraC-type_HTH"/>
</dbReference>
<protein>
    <submittedName>
        <fullName evidence="5">AraC family transcriptional regulator</fullName>
    </submittedName>
</protein>
<evidence type="ECO:0000256" key="3">
    <source>
        <dbReference type="ARBA" id="ARBA00023163"/>
    </source>
</evidence>
<dbReference type="EMBL" id="JENY01000007">
    <property type="protein sequence ID" value="EXL09277.1"/>
    <property type="molecule type" value="Genomic_DNA"/>
</dbReference>
<reference evidence="5 6" key="1">
    <citation type="submission" date="2014-02" db="EMBL/GenBank/DDBJ databases">
        <title>Aquamicrobium defluvii Genome sequencing.</title>
        <authorList>
            <person name="Wang X."/>
        </authorList>
    </citation>
    <scope>NUCLEOTIDE SEQUENCE [LARGE SCALE GENOMIC DNA]</scope>
    <source>
        <strain evidence="5 6">W13Z1</strain>
    </source>
</reference>
<gene>
    <name evidence="5" type="ORF">BG36_21745</name>
</gene>
<proteinExistence type="predicted"/>
<dbReference type="PANTHER" id="PTHR43130">
    <property type="entry name" value="ARAC-FAMILY TRANSCRIPTIONAL REGULATOR"/>
    <property type="match status" value="1"/>
</dbReference>
<accession>A0A011TYP7</accession>
<keyword evidence="2" id="KW-0238">DNA-binding</keyword>
<dbReference type="STRING" id="69279.BG36_21745"/>
<dbReference type="GO" id="GO:0043565">
    <property type="term" value="F:sequence-specific DNA binding"/>
    <property type="evidence" value="ECO:0007669"/>
    <property type="project" value="InterPro"/>
</dbReference>
<dbReference type="InterPro" id="IPR052158">
    <property type="entry name" value="INH-QAR"/>
</dbReference>
<dbReference type="PRINTS" id="PR00032">
    <property type="entry name" value="HTHARAC"/>
</dbReference>
<dbReference type="InterPro" id="IPR018060">
    <property type="entry name" value="HTH_AraC"/>
</dbReference>
<evidence type="ECO:0000259" key="4">
    <source>
        <dbReference type="PROSITE" id="PS01124"/>
    </source>
</evidence>
<dbReference type="AlphaFoldDB" id="A0A011TYP7"/>
<dbReference type="PATRIC" id="fig|69279.3.peg.1265"/>
<sequence length="326" mass="34845">MAKSEKPSIFRAEHAPLKLTFLLFSGSSIMCVASAIDPLRAANRIAGERLFDFKLVSMNGEPAMTTSDLPVPVSGRFDPREATDVLAVIGGFGAKNHGTAALLSGLRQAARPARAIGGIEAGTWLVGRAGLLEGRAATTHWEDLEDFAAAFPGADVRPDRYVIDGPVFTSGGASPTFDLMLHLIRTRLGMAVALDVASVFIYDQTRAATDAQPLVSLGRLDGYDARLAQSIRLMESHIDQPLTIASVARRVGLTPRALENIFRSSIGETPGAYYLRLRLNAARRLVADTRLPMADIAARTGFSSATTFSRAFAKGFGKAPSMLRNG</sequence>
<evidence type="ECO:0000313" key="5">
    <source>
        <dbReference type="EMBL" id="EXL09277.1"/>
    </source>
</evidence>
<dbReference type="PROSITE" id="PS01124">
    <property type="entry name" value="HTH_ARAC_FAMILY_2"/>
    <property type="match status" value="1"/>
</dbReference>
<dbReference type="InterPro" id="IPR018062">
    <property type="entry name" value="HTH_AraC-typ_CS"/>
</dbReference>
<evidence type="ECO:0000313" key="6">
    <source>
        <dbReference type="Proteomes" id="UP000019849"/>
    </source>
</evidence>
<organism evidence="5 6">
    <name type="scientific">Aquamicrobium defluvii</name>
    <dbReference type="NCBI Taxonomy" id="69279"/>
    <lineage>
        <taxon>Bacteria</taxon>
        <taxon>Pseudomonadati</taxon>
        <taxon>Pseudomonadota</taxon>
        <taxon>Alphaproteobacteria</taxon>
        <taxon>Hyphomicrobiales</taxon>
        <taxon>Phyllobacteriaceae</taxon>
        <taxon>Aquamicrobium</taxon>
    </lineage>
</organism>
<dbReference type="SUPFAM" id="SSF46689">
    <property type="entry name" value="Homeodomain-like"/>
    <property type="match status" value="2"/>
</dbReference>
<keyword evidence="1" id="KW-0805">Transcription regulation</keyword>